<protein>
    <submittedName>
        <fullName evidence="1">Uncharacterized protein</fullName>
    </submittedName>
</protein>
<comment type="caution">
    <text evidence="1">The sequence shown here is derived from an EMBL/GenBank/DDBJ whole genome shotgun (WGS) entry which is preliminary data.</text>
</comment>
<dbReference type="RefSeq" id="WP_377257701.1">
    <property type="nucleotide sequence ID" value="NZ_JBHLUH010000064.1"/>
</dbReference>
<organism evidence="1 2">
    <name type="scientific">Phytohabitans kaempferiae</name>
    <dbReference type="NCBI Taxonomy" id="1620943"/>
    <lineage>
        <taxon>Bacteria</taxon>
        <taxon>Bacillati</taxon>
        <taxon>Actinomycetota</taxon>
        <taxon>Actinomycetes</taxon>
        <taxon>Micromonosporales</taxon>
        <taxon>Micromonosporaceae</taxon>
    </lineage>
</organism>
<reference evidence="1 2" key="1">
    <citation type="submission" date="2024-09" db="EMBL/GenBank/DDBJ databases">
        <authorList>
            <person name="Sun Q."/>
            <person name="Mori K."/>
        </authorList>
    </citation>
    <scope>NUCLEOTIDE SEQUENCE [LARGE SCALE GENOMIC DNA]</scope>
    <source>
        <strain evidence="1 2">TBRC 3947</strain>
    </source>
</reference>
<evidence type="ECO:0000313" key="1">
    <source>
        <dbReference type="EMBL" id="MFC0532141.1"/>
    </source>
</evidence>
<evidence type="ECO:0000313" key="2">
    <source>
        <dbReference type="Proteomes" id="UP001589867"/>
    </source>
</evidence>
<dbReference type="EMBL" id="JBHLUH010000064">
    <property type="protein sequence ID" value="MFC0532141.1"/>
    <property type="molecule type" value="Genomic_DNA"/>
</dbReference>
<keyword evidence="2" id="KW-1185">Reference proteome</keyword>
<proteinExistence type="predicted"/>
<gene>
    <name evidence="1" type="ORF">ACFFIA_31280</name>
</gene>
<name>A0ABV6MC06_9ACTN</name>
<accession>A0ABV6MC06</accession>
<sequence>MDGREYLTKLISDRLTMAQQRTSQQRAAIVNRSEIRGVALGLLAASALTQDDMQRILTDLDRTLQSMGIYEEIRFETSSTEHHIAPTYFAKTAEGSSTSQQPAMPDTHTVPSLIRVHPLDGATAVVYGQNATLLSADIWSTSLRIRLAFPHLGASNTDIHRLHHRWRAWDDEGTQYRERGSESSDAQGFLTQSRVFEPAPSPSARQLTVAAPHRSGEDRFTLALQ</sequence>
<dbReference type="Proteomes" id="UP001589867">
    <property type="component" value="Unassembled WGS sequence"/>
</dbReference>